<dbReference type="EMBL" id="OW150024">
    <property type="protein sequence ID" value="CAH2032084.1"/>
    <property type="molecule type" value="Genomic_DNA"/>
</dbReference>
<dbReference type="PANTHER" id="PTHR43214:SF43">
    <property type="entry name" value="TWO-COMPONENT RESPONSE REGULATOR"/>
    <property type="match status" value="1"/>
</dbReference>
<feature type="domain" description="Response regulatory" evidence="5">
    <location>
        <begin position="3"/>
        <end position="119"/>
    </location>
</feature>
<protein>
    <submittedName>
        <fullName evidence="6">Two component transcriptional regulator, LuxR family</fullName>
    </submittedName>
</protein>
<dbReference type="InterPro" id="IPR058245">
    <property type="entry name" value="NreC/VraR/RcsB-like_REC"/>
</dbReference>
<organism evidence="6 7">
    <name type="scientific">Trichlorobacter ammonificans</name>
    <dbReference type="NCBI Taxonomy" id="2916410"/>
    <lineage>
        <taxon>Bacteria</taxon>
        <taxon>Pseudomonadati</taxon>
        <taxon>Thermodesulfobacteriota</taxon>
        <taxon>Desulfuromonadia</taxon>
        <taxon>Geobacterales</taxon>
        <taxon>Geobacteraceae</taxon>
        <taxon>Trichlorobacter</taxon>
    </lineage>
</organism>
<keyword evidence="2" id="KW-0238">DNA-binding</keyword>
<gene>
    <name evidence="6" type="ORF">GEAMG1_2248</name>
</gene>
<dbReference type="SMART" id="SM00448">
    <property type="entry name" value="REC"/>
    <property type="match status" value="1"/>
</dbReference>
<dbReference type="InterPro" id="IPR001789">
    <property type="entry name" value="Sig_transdc_resp-reg_receiver"/>
</dbReference>
<evidence type="ECO:0000259" key="4">
    <source>
        <dbReference type="PROSITE" id="PS50043"/>
    </source>
</evidence>
<dbReference type="PANTHER" id="PTHR43214">
    <property type="entry name" value="TWO-COMPONENT RESPONSE REGULATOR"/>
    <property type="match status" value="1"/>
</dbReference>
<dbReference type="SMART" id="SM00421">
    <property type="entry name" value="HTH_LUXR"/>
    <property type="match status" value="1"/>
</dbReference>
<evidence type="ECO:0000313" key="7">
    <source>
        <dbReference type="Proteomes" id="UP001295463"/>
    </source>
</evidence>
<dbReference type="InterPro" id="IPR000792">
    <property type="entry name" value="Tscrpt_reg_LuxR_C"/>
</dbReference>
<dbReference type="RefSeq" id="WP_305732860.1">
    <property type="nucleotide sequence ID" value="NZ_OW150024.1"/>
</dbReference>
<dbReference type="CDD" id="cd17535">
    <property type="entry name" value="REC_NarL-like"/>
    <property type="match status" value="1"/>
</dbReference>
<dbReference type="Gene3D" id="3.40.50.2300">
    <property type="match status" value="1"/>
</dbReference>
<dbReference type="Pfam" id="PF00196">
    <property type="entry name" value="GerE"/>
    <property type="match status" value="1"/>
</dbReference>
<keyword evidence="1 3" id="KW-0597">Phosphoprotein</keyword>
<evidence type="ECO:0000256" key="3">
    <source>
        <dbReference type="PROSITE-ProRule" id="PRU00169"/>
    </source>
</evidence>
<dbReference type="Proteomes" id="UP001295463">
    <property type="component" value="Chromosome"/>
</dbReference>
<dbReference type="CDD" id="cd06170">
    <property type="entry name" value="LuxR_C_like"/>
    <property type="match status" value="1"/>
</dbReference>
<dbReference type="InterPro" id="IPR039420">
    <property type="entry name" value="WalR-like"/>
</dbReference>
<evidence type="ECO:0000313" key="6">
    <source>
        <dbReference type="EMBL" id="CAH2032084.1"/>
    </source>
</evidence>
<dbReference type="InterPro" id="IPR011006">
    <property type="entry name" value="CheY-like_superfamily"/>
</dbReference>
<feature type="modified residue" description="4-aspartylphosphate" evidence="3">
    <location>
        <position position="54"/>
    </location>
</feature>
<dbReference type="PROSITE" id="PS50110">
    <property type="entry name" value="RESPONSE_REGULATORY"/>
    <property type="match status" value="1"/>
</dbReference>
<evidence type="ECO:0000256" key="1">
    <source>
        <dbReference type="ARBA" id="ARBA00022553"/>
    </source>
</evidence>
<dbReference type="PROSITE" id="PS50043">
    <property type="entry name" value="HTH_LUXR_2"/>
    <property type="match status" value="1"/>
</dbReference>
<dbReference type="Pfam" id="PF00072">
    <property type="entry name" value="Response_reg"/>
    <property type="match status" value="1"/>
</dbReference>
<dbReference type="PRINTS" id="PR00038">
    <property type="entry name" value="HTHLUXR"/>
</dbReference>
<keyword evidence="7" id="KW-1185">Reference proteome</keyword>
<proteinExistence type="predicted"/>
<dbReference type="SUPFAM" id="SSF52172">
    <property type="entry name" value="CheY-like"/>
    <property type="match status" value="1"/>
</dbReference>
<dbReference type="SUPFAM" id="SSF46894">
    <property type="entry name" value="C-terminal effector domain of the bipartite response regulators"/>
    <property type="match status" value="1"/>
</dbReference>
<dbReference type="InterPro" id="IPR016032">
    <property type="entry name" value="Sig_transdc_resp-reg_C-effctor"/>
</dbReference>
<evidence type="ECO:0000259" key="5">
    <source>
        <dbReference type="PROSITE" id="PS50110"/>
    </source>
</evidence>
<feature type="domain" description="HTH luxR-type" evidence="4">
    <location>
        <begin position="133"/>
        <end position="198"/>
    </location>
</feature>
<dbReference type="PROSITE" id="PS00622">
    <property type="entry name" value="HTH_LUXR_1"/>
    <property type="match status" value="1"/>
</dbReference>
<sequence>MISIVFADDHTMLRQGLRLLLERDPDISIVGECGRGDDALELIRRNRPDVALLDIAMPGDDGISVAGKIARDGLPTAVIILTTHDDPQMMQRASIAGVRGYVLKDRAFEMLLDIIRQVAAGAALLKDYLPDHPVGPLEPITEREREVLLLISLGLTNRLIAQQLGISIKTVDTHRTNLMRKLDLHSTAELVRHAYRTGLLSSAPGSSQP</sequence>
<name>A0ABM9DCM5_9BACT</name>
<evidence type="ECO:0000256" key="2">
    <source>
        <dbReference type="ARBA" id="ARBA00023125"/>
    </source>
</evidence>
<reference evidence="6 7" key="1">
    <citation type="submission" date="2022-03" db="EMBL/GenBank/DDBJ databases">
        <authorList>
            <person name="Koch H."/>
        </authorList>
    </citation>
    <scope>NUCLEOTIDE SEQUENCE [LARGE SCALE GENOMIC DNA]</scope>
    <source>
        <strain evidence="6 7">G1</strain>
    </source>
</reference>
<accession>A0ABM9DCM5</accession>